<organism evidence="4 5">
    <name type="scientific">Acinetobacter seifertii</name>
    <dbReference type="NCBI Taxonomy" id="1530123"/>
    <lineage>
        <taxon>Bacteria</taxon>
        <taxon>Pseudomonadati</taxon>
        <taxon>Pseudomonadota</taxon>
        <taxon>Gammaproteobacteria</taxon>
        <taxon>Moraxellales</taxon>
        <taxon>Moraxellaceae</taxon>
        <taxon>Acinetobacter</taxon>
        <taxon>Acinetobacter calcoaceticus/baumannii complex</taxon>
    </lineage>
</organism>
<accession>A0ABX8L0H0</accession>
<comment type="similarity">
    <text evidence="2">Belongs to the YejK family.</text>
</comment>
<dbReference type="EMBL" id="CP077365">
    <property type="protein sequence ID" value="QXB45483.1"/>
    <property type="molecule type" value="Genomic_DNA"/>
</dbReference>
<proteinExistence type="inferred from homology"/>
<keyword evidence="5" id="KW-1185">Reference proteome</keyword>
<sequence>MRLTHFIIHEIEKESATKKVSPEPKIILESQTEFPVDSEISISFVEKLRQKYNVSINGYGCIDNGENSRFSKDLKEYKSGELDFIKLTTLLLDRLNTNLKSSPAATGGLVVVIEYEEANKSYLLISMIKEKSAITFDKSSIRLSEILSIDLEKLHEGARIDLKKWEAAEQPHISFTKRSRDKVTDYFTKSIDCLDYTDSKTYTTAINELLKEYIKKNEWDVKKSKELKEIMRQYFADAIAKKKDSNEKPTVSLKVLSTLINPTAENDFYEFIRSQSDIEISDEFQPHSDTVRRWKRVTVKSGTINLSLDVADYMDGRVDWKNGNVIISDPEEALKKQLDDMVNH</sequence>
<evidence type="ECO:0000256" key="1">
    <source>
        <dbReference type="ARBA" id="ARBA00004453"/>
    </source>
</evidence>
<dbReference type="PANTHER" id="PTHR38772">
    <property type="match status" value="1"/>
</dbReference>
<protein>
    <submittedName>
        <fullName evidence="4">Nucleoid-associated protein</fullName>
    </submittedName>
</protein>
<evidence type="ECO:0000256" key="3">
    <source>
        <dbReference type="ARBA" id="ARBA00022490"/>
    </source>
</evidence>
<reference evidence="4 5" key="1">
    <citation type="submission" date="2021-06" db="EMBL/GenBank/DDBJ databases">
        <title>FDA dAtabase for Regulatory Grade micrObial Sequences (FDA-ARGOS): Supporting development and validation of Infectious Disease Dx tests.</title>
        <authorList>
            <person name="Sproer C."/>
            <person name="Gronow S."/>
            <person name="Severitt S."/>
            <person name="Schroder I."/>
            <person name="Tallon L."/>
            <person name="Sadzewicz L."/>
            <person name="Zhao X."/>
            <person name="Boylan J."/>
            <person name="Ott S."/>
            <person name="Bowen H."/>
            <person name="Vavikolanu K."/>
            <person name="Mehta A."/>
            <person name="Aluvathingal J."/>
            <person name="Nadendla S."/>
            <person name="Lowell S."/>
            <person name="Myers T."/>
            <person name="Yan Y."/>
        </authorList>
    </citation>
    <scope>NUCLEOTIDE SEQUENCE [LARGE SCALE GENOMIC DNA]</scope>
    <source>
        <strain evidence="4 5">FDAARGOS 1400</strain>
    </source>
</reference>
<dbReference type="InterPro" id="IPR007358">
    <property type="entry name" value="Nucleoid_associated_NdpA"/>
</dbReference>
<evidence type="ECO:0000313" key="5">
    <source>
        <dbReference type="Proteomes" id="UP000683517"/>
    </source>
</evidence>
<gene>
    <name evidence="4" type="ORF">I6L30_13760</name>
</gene>
<keyword evidence="3" id="KW-0963">Cytoplasm</keyword>
<name>A0ABX8L0H0_9GAMM</name>
<evidence type="ECO:0000256" key="2">
    <source>
        <dbReference type="ARBA" id="ARBA00009035"/>
    </source>
</evidence>
<dbReference type="Proteomes" id="UP000683517">
    <property type="component" value="Chromosome"/>
</dbReference>
<evidence type="ECO:0000313" key="4">
    <source>
        <dbReference type="EMBL" id="QXB45483.1"/>
    </source>
</evidence>
<dbReference type="RefSeq" id="WP_216984527.1">
    <property type="nucleotide sequence ID" value="NZ_CP077365.1"/>
</dbReference>
<dbReference type="PANTHER" id="PTHR38772:SF1">
    <property type="entry name" value="NUCLEOID-ASSOCIATED PROTEIN YEJK"/>
    <property type="match status" value="1"/>
</dbReference>
<comment type="subcellular location">
    <subcellularLocation>
        <location evidence="1">Cytoplasm</location>
        <location evidence="1">Nucleoid</location>
    </subcellularLocation>
</comment>
<dbReference type="Pfam" id="PF04245">
    <property type="entry name" value="NA37"/>
    <property type="match status" value="1"/>
</dbReference>